<feature type="region of interest" description="Disordered" evidence="1">
    <location>
        <begin position="1"/>
        <end position="21"/>
    </location>
</feature>
<dbReference type="EMBL" id="CP039354">
    <property type="protein sequence ID" value="QCE09663.1"/>
    <property type="molecule type" value="Genomic_DNA"/>
</dbReference>
<dbReference type="Proteomes" id="UP000501690">
    <property type="component" value="Linkage Group LG10"/>
</dbReference>
<evidence type="ECO:0000313" key="3">
    <source>
        <dbReference type="Proteomes" id="UP000501690"/>
    </source>
</evidence>
<accession>A0A4D6N755</accession>
<evidence type="ECO:0000256" key="1">
    <source>
        <dbReference type="SAM" id="MobiDB-lite"/>
    </source>
</evidence>
<gene>
    <name evidence="2" type="ORF">DEO72_LG10g884</name>
</gene>
<feature type="compositionally biased region" description="Polar residues" evidence="1">
    <location>
        <begin position="67"/>
        <end position="83"/>
    </location>
</feature>
<evidence type="ECO:0000313" key="2">
    <source>
        <dbReference type="EMBL" id="QCE09663.1"/>
    </source>
</evidence>
<dbReference type="AlphaFoldDB" id="A0A4D6N755"/>
<feature type="region of interest" description="Disordered" evidence="1">
    <location>
        <begin position="62"/>
        <end position="131"/>
    </location>
</feature>
<reference evidence="2 3" key="1">
    <citation type="submission" date="2019-04" db="EMBL/GenBank/DDBJ databases">
        <title>An improved genome assembly and genetic linkage map for asparagus bean, Vigna unguiculata ssp. sesquipedialis.</title>
        <authorList>
            <person name="Xia Q."/>
            <person name="Zhang R."/>
            <person name="Dong Y."/>
        </authorList>
    </citation>
    <scope>NUCLEOTIDE SEQUENCE [LARGE SCALE GENOMIC DNA]</scope>
    <source>
        <tissue evidence="2">Leaf</tissue>
    </source>
</reference>
<organism evidence="2 3">
    <name type="scientific">Vigna unguiculata</name>
    <name type="common">Cowpea</name>
    <dbReference type="NCBI Taxonomy" id="3917"/>
    <lineage>
        <taxon>Eukaryota</taxon>
        <taxon>Viridiplantae</taxon>
        <taxon>Streptophyta</taxon>
        <taxon>Embryophyta</taxon>
        <taxon>Tracheophyta</taxon>
        <taxon>Spermatophyta</taxon>
        <taxon>Magnoliopsida</taxon>
        <taxon>eudicotyledons</taxon>
        <taxon>Gunneridae</taxon>
        <taxon>Pentapetalae</taxon>
        <taxon>rosids</taxon>
        <taxon>fabids</taxon>
        <taxon>Fabales</taxon>
        <taxon>Fabaceae</taxon>
        <taxon>Papilionoideae</taxon>
        <taxon>50 kb inversion clade</taxon>
        <taxon>NPAAA clade</taxon>
        <taxon>indigoferoid/millettioid clade</taxon>
        <taxon>Phaseoleae</taxon>
        <taxon>Vigna</taxon>
    </lineage>
</organism>
<feature type="compositionally biased region" description="Polar residues" evidence="1">
    <location>
        <begin position="121"/>
        <end position="131"/>
    </location>
</feature>
<sequence>MDEVAAGVNDNGGHGGAAVDADGQAESNVAVVEDVNVAVAAVHEANVAAAVDDGNVAAAAVHEANGKGQQKKSNAGSDCTPSASGARRSNRFRSATGSTSQPPTRTGGRRPNKGVAATMVLGSQASSSNPS</sequence>
<feature type="compositionally biased region" description="Polar residues" evidence="1">
    <location>
        <begin position="92"/>
        <end position="104"/>
    </location>
</feature>
<keyword evidence="3" id="KW-1185">Reference proteome</keyword>
<proteinExistence type="predicted"/>
<protein>
    <submittedName>
        <fullName evidence="2">Uncharacterized protein</fullName>
    </submittedName>
</protein>
<name>A0A4D6N755_VIGUN</name>